<evidence type="ECO:0000259" key="2">
    <source>
        <dbReference type="Pfam" id="PF12680"/>
    </source>
</evidence>
<organism evidence="3 4">
    <name type="scientific">Kribbella jiaozuonensis</name>
    <dbReference type="NCBI Taxonomy" id="2575441"/>
    <lineage>
        <taxon>Bacteria</taxon>
        <taxon>Bacillati</taxon>
        <taxon>Actinomycetota</taxon>
        <taxon>Actinomycetes</taxon>
        <taxon>Propionibacteriales</taxon>
        <taxon>Kribbellaceae</taxon>
        <taxon>Kribbella</taxon>
    </lineage>
</organism>
<feature type="chain" id="PRO_5039457022" evidence="1">
    <location>
        <begin position="29"/>
        <end position="221"/>
    </location>
</feature>
<keyword evidence="4" id="KW-1185">Reference proteome</keyword>
<dbReference type="Pfam" id="PF12680">
    <property type="entry name" value="SnoaL_2"/>
    <property type="match status" value="1"/>
</dbReference>
<dbReference type="AlphaFoldDB" id="A0A4U3M2J8"/>
<gene>
    <name evidence="3" type="ORF">FDA38_06285</name>
</gene>
<dbReference type="InterPro" id="IPR032710">
    <property type="entry name" value="NTF2-like_dom_sf"/>
</dbReference>
<dbReference type="Proteomes" id="UP000305836">
    <property type="component" value="Unassembled WGS sequence"/>
</dbReference>
<reference evidence="3 4" key="1">
    <citation type="submission" date="2019-04" db="EMBL/GenBank/DDBJ databases">
        <title>Kribbella sp. NEAU-THZ 27 nov., a novel actinomycete isolated from soil.</title>
        <authorList>
            <person name="Duan L."/>
        </authorList>
    </citation>
    <scope>NUCLEOTIDE SEQUENCE [LARGE SCALE GENOMIC DNA]</scope>
    <source>
        <strain evidence="4">NEAU-THZ27</strain>
    </source>
</reference>
<evidence type="ECO:0000313" key="4">
    <source>
        <dbReference type="Proteomes" id="UP000305836"/>
    </source>
</evidence>
<proteinExistence type="predicted"/>
<dbReference type="SUPFAM" id="SSF54427">
    <property type="entry name" value="NTF2-like"/>
    <property type="match status" value="1"/>
</dbReference>
<dbReference type="RefSeq" id="WP_137253088.1">
    <property type="nucleotide sequence ID" value="NZ_JBHSPQ010000001.1"/>
</dbReference>
<dbReference type="OrthoDB" id="129343at2"/>
<comment type="caution">
    <text evidence="3">The sequence shown here is derived from an EMBL/GenBank/DDBJ whole genome shotgun (WGS) entry which is preliminary data.</text>
</comment>
<accession>A0A4U3M2J8</accession>
<dbReference type="InterPro" id="IPR037401">
    <property type="entry name" value="SnoaL-like"/>
</dbReference>
<feature type="domain" description="SnoaL-like" evidence="2">
    <location>
        <begin position="86"/>
        <end position="188"/>
    </location>
</feature>
<sequence length="221" mass="23376">MKVHRWKTITAMAAGLALAIGAAPPAISGTPSQAATLVQSPKVSATLSATDLSKLPLTNRHLTKREKANLAVVLRAYHAGEGDVLDAQGFMNLFARDGVLNGIGGVEGQSSLRGQQLGGLIVWMGTFLPDVHRELKHITVNGDVVSIELSIQGTFLGGFETPAGVIKPTGAKVDFPTADFWYLRNGKVEVFDCHIAFTTLYAQLGILPDYASAVAASARTH</sequence>
<name>A0A4U3M2J8_9ACTN</name>
<evidence type="ECO:0000313" key="3">
    <source>
        <dbReference type="EMBL" id="TKK82392.1"/>
    </source>
</evidence>
<evidence type="ECO:0000256" key="1">
    <source>
        <dbReference type="SAM" id="SignalP"/>
    </source>
</evidence>
<dbReference type="EMBL" id="SZPZ01000001">
    <property type="protein sequence ID" value="TKK82392.1"/>
    <property type="molecule type" value="Genomic_DNA"/>
</dbReference>
<feature type="signal peptide" evidence="1">
    <location>
        <begin position="1"/>
        <end position="28"/>
    </location>
</feature>
<protein>
    <submittedName>
        <fullName evidence="3">Nuclear transport factor 2 family protein</fullName>
    </submittedName>
</protein>
<dbReference type="Gene3D" id="3.10.450.50">
    <property type="match status" value="1"/>
</dbReference>
<keyword evidence="1" id="KW-0732">Signal</keyword>